<dbReference type="RefSeq" id="XP_029231315.1">
    <property type="nucleotide sequence ID" value="XM_029368575.1"/>
</dbReference>
<evidence type="ECO:0000313" key="2">
    <source>
        <dbReference type="Proteomes" id="UP000284403"/>
    </source>
</evidence>
<dbReference type="Proteomes" id="UP000284403">
    <property type="component" value="Unassembled WGS sequence"/>
</dbReference>
<dbReference type="EMBL" id="MKKU01000057">
    <property type="protein sequence ID" value="RNF26109.1"/>
    <property type="molecule type" value="Genomic_DNA"/>
</dbReference>
<sequence>MGCILTAVSFPWQSDAELLHVPLQNGRNRVPSRPNSLMRAVGTGSHPTAGIGPGEREDWLVPRPHDVLPLKSHGIATESLRSPCDFAQNPAKYLQRTVAQCKGSVQHHVVKTILEQTKKHKRKMETQVKRTYSNSSGCGSCLCAPGLLR</sequence>
<comment type="caution">
    <text evidence="1">The sequence shown here is derived from an EMBL/GenBank/DDBJ whole genome shotgun (WGS) entry which is preliminary data.</text>
</comment>
<keyword evidence="2" id="KW-1185">Reference proteome</keyword>
<protein>
    <submittedName>
        <fullName evidence="1">Uncharacterized protein</fullName>
    </submittedName>
</protein>
<proteinExistence type="predicted"/>
<reference evidence="1 2" key="1">
    <citation type="journal article" date="2018" name="BMC Genomics">
        <title>Genomic comparison of Trypanosoma conorhini and Trypanosoma rangeli to Trypanosoma cruzi strains of high and low virulence.</title>
        <authorList>
            <person name="Bradwell K.R."/>
            <person name="Koparde V.N."/>
            <person name="Matveyev A.V."/>
            <person name="Serrano M.G."/>
            <person name="Alves J.M."/>
            <person name="Parikh H."/>
            <person name="Huang B."/>
            <person name="Lee V."/>
            <person name="Espinosa-Alvarez O."/>
            <person name="Ortiz P.A."/>
            <person name="Costa-Martins A.G."/>
            <person name="Teixeira M.M."/>
            <person name="Buck G.A."/>
        </authorList>
    </citation>
    <scope>NUCLEOTIDE SEQUENCE [LARGE SCALE GENOMIC DNA]</scope>
    <source>
        <strain evidence="1 2">025E</strain>
    </source>
</reference>
<dbReference type="GeneID" id="40315249"/>
<name>A0A3R7NZ40_9TRYP</name>
<organism evidence="1 2">
    <name type="scientific">Trypanosoma conorhini</name>
    <dbReference type="NCBI Taxonomy" id="83891"/>
    <lineage>
        <taxon>Eukaryota</taxon>
        <taxon>Discoba</taxon>
        <taxon>Euglenozoa</taxon>
        <taxon>Kinetoplastea</taxon>
        <taxon>Metakinetoplastina</taxon>
        <taxon>Trypanosomatida</taxon>
        <taxon>Trypanosomatidae</taxon>
        <taxon>Trypanosoma</taxon>
    </lineage>
</organism>
<evidence type="ECO:0000313" key="1">
    <source>
        <dbReference type="EMBL" id="RNF26109.1"/>
    </source>
</evidence>
<accession>A0A3R7NZ40</accession>
<gene>
    <name evidence="1" type="ORF">Tco025E_01638</name>
</gene>
<dbReference type="AlphaFoldDB" id="A0A3R7NZ40"/>